<keyword evidence="2" id="KW-1185">Reference proteome</keyword>
<proteinExistence type="predicted"/>
<name>A0ACB8BVS2_9AGAM</name>
<dbReference type="Proteomes" id="UP000790709">
    <property type="component" value="Unassembled WGS sequence"/>
</dbReference>
<evidence type="ECO:0000313" key="1">
    <source>
        <dbReference type="EMBL" id="KAH7928718.1"/>
    </source>
</evidence>
<organism evidence="1 2">
    <name type="scientific">Leucogyrophana mollusca</name>
    <dbReference type="NCBI Taxonomy" id="85980"/>
    <lineage>
        <taxon>Eukaryota</taxon>
        <taxon>Fungi</taxon>
        <taxon>Dikarya</taxon>
        <taxon>Basidiomycota</taxon>
        <taxon>Agaricomycotina</taxon>
        <taxon>Agaricomycetes</taxon>
        <taxon>Agaricomycetidae</taxon>
        <taxon>Boletales</taxon>
        <taxon>Boletales incertae sedis</taxon>
        <taxon>Leucogyrophana</taxon>
    </lineage>
</organism>
<reference evidence="1" key="1">
    <citation type="journal article" date="2021" name="New Phytol.">
        <title>Evolutionary innovations through gain and loss of genes in the ectomycorrhizal Boletales.</title>
        <authorList>
            <person name="Wu G."/>
            <person name="Miyauchi S."/>
            <person name="Morin E."/>
            <person name="Kuo A."/>
            <person name="Drula E."/>
            <person name="Varga T."/>
            <person name="Kohler A."/>
            <person name="Feng B."/>
            <person name="Cao Y."/>
            <person name="Lipzen A."/>
            <person name="Daum C."/>
            <person name="Hundley H."/>
            <person name="Pangilinan J."/>
            <person name="Johnson J."/>
            <person name="Barry K."/>
            <person name="LaButti K."/>
            <person name="Ng V."/>
            <person name="Ahrendt S."/>
            <person name="Min B."/>
            <person name="Choi I.G."/>
            <person name="Park H."/>
            <person name="Plett J.M."/>
            <person name="Magnuson J."/>
            <person name="Spatafora J.W."/>
            <person name="Nagy L.G."/>
            <person name="Henrissat B."/>
            <person name="Grigoriev I.V."/>
            <person name="Yang Z.L."/>
            <person name="Xu J."/>
            <person name="Martin F.M."/>
        </authorList>
    </citation>
    <scope>NUCLEOTIDE SEQUENCE</scope>
    <source>
        <strain evidence="1">KUC20120723A-06</strain>
    </source>
</reference>
<dbReference type="EMBL" id="MU266350">
    <property type="protein sequence ID" value="KAH7928718.1"/>
    <property type="molecule type" value="Genomic_DNA"/>
</dbReference>
<comment type="caution">
    <text evidence="1">The sequence shown here is derived from an EMBL/GenBank/DDBJ whole genome shotgun (WGS) entry which is preliminary data.</text>
</comment>
<evidence type="ECO:0000313" key="2">
    <source>
        <dbReference type="Proteomes" id="UP000790709"/>
    </source>
</evidence>
<accession>A0ACB8BVS2</accession>
<sequence length="170" mass="18721">MSTGSYDILQYLVDRAHIHDTITNLASLLNCRDWNGLAERVFASDEVAIDFKQIYGGEVYKAPGAAQADAWKAWTESLTSCQLVTAGILADLPQPGDNVAPPQTVKASANVISTNRRDSAMGDNTMHYGAVYTYELTREVSGSANPWRIMYLHADLIWIKGNREVVKDIA</sequence>
<protein>
    <submittedName>
        <fullName evidence="1">Uncharacterized protein</fullName>
    </submittedName>
</protein>
<gene>
    <name evidence="1" type="ORF">BV22DRAFT_188654</name>
</gene>